<dbReference type="Proteomes" id="UP000326598">
    <property type="component" value="Chromosome"/>
</dbReference>
<evidence type="ECO:0000259" key="2">
    <source>
        <dbReference type="Pfam" id="PF06527"/>
    </source>
</evidence>
<evidence type="ECO:0000313" key="4">
    <source>
        <dbReference type="Proteomes" id="UP000326598"/>
    </source>
</evidence>
<gene>
    <name evidence="3" type="ORF">CP976_35590</name>
</gene>
<name>A0A5J6I8Y7_STRC4</name>
<dbReference type="RefSeq" id="WP_150484013.1">
    <property type="nucleotide sequence ID" value="NZ_CP023694.1"/>
</dbReference>
<dbReference type="EMBL" id="CP023694">
    <property type="protein sequence ID" value="QEV28926.1"/>
    <property type="molecule type" value="Genomic_DNA"/>
</dbReference>
<protein>
    <recommendedName>
        <fullName evidence="2">TniQ domain-containing protein</fullName>
    </recommendedName>
</protein>
<dbReference type="KEGG" id="scoe:CP976_35590"/>
<dbReference type="GeneID" id="91421367"/>
<evidence type="ECO:0000256" key="1">
    <source>
        <dbReference type="SAM" id="MobiDB-lite"/>
    </source>
</evidence>
<feature type="domain" description="TniQ" evidence="2">
    <location>
        <begin position="61"/>
        <end position="205"/>
    </location>
</feature>
<dbReference type="Pfam" id="PF06527">
    <property type="entry name" value="TniQ"/>
    <property type="match status" value="1"/>
</dbReference>
<proteinExistence type="predicted"/>
<reference evidence="3 4" key="1">
    <citation type="submission" date="2017-09" db="EMBL/GenBank/DDBJ databases">
        <authorList>
            <person name="Lee N."/>
            <person name="Cho B.-K."/>
        </authorList>
    </citation>
    <scope>NUCLEOTIDE SEQUENCE [LARGE SCALE GENOMIC DNA]</scope>
    <source>
        <strain evidence="3 4">ATCC 13740</strain>
    </source>
</reference>
<accession>A0A5J6I8Y7</accession>
<dbReference type="AlphaFoldDB" id="A0A5J6I8Y7"/>
<evidence type="ECO:0000313" key="3">
    <source>
        <dbReference type="EMBL" id="QEV28926.1"/>
    </source>
</evidence>
<dbReference type="InterPro" id="IPR009492">
    <property type="entry name" value="TniQ"/>
</dbReference>
<sequence length="637" mass="68506">MAYRGRRSLTNAFVRRDRRKCLRRTRKWRAALAAAHVLARRTNTQVPAQSPVVVPRARRLPVVPKPVSGEAFSSWVDRVAGTLNVPPGRAAHALGLECSEGAAITRPVFFGVILTAQSLSGLRDATGLPVRTLQAMQLARYDGTALDFAGLEPSDRTSMRLVALREWMLTTSSRACPYCLAETPVWPLWWRLGIAAVCPVHRCLLIDLCPACSIRLRRGNHSNQRGLLSRPPLPGPGECGNRPPGGPSARGGRRGGLCPQQYKDMPTVAVNDSLAVLQLQVLAIADGAEGSVAGTSVSSSDWFASLRLLTAMARLASDETDVSVFPGYMAQAVAEDRQRRQAIRSGSASHLGAMPATAAHAMAYLALASAVLDAPNFESGAQVLAPWARRLADLQRVAGVGDRLRKMRRPAVIDEMMAAVAPRSSRVVGALAAVRPVGISPCHVPHLADAADYSELVAAHLPGTSPLWGRRFTALALARLAGASSWPLAAEVLGMDGGKAIRAATKVVRRISDADAFWERVTLVAERLQERGLVDYAARRAGLADLCELPEGALAPVFRPLGMSVTPQRRRHAAAWIWQRFTSGDPHEAPAYVQEWGNATAESIRVGWWRFQTRLPVPAAAALDAWGTAHLSGKGIS</sequence>
<feature type="region of interest" description="Disordered" evidence="1">
    <location>
        <begin position="223"/>
        <end position="257"/>
    </location>
</feature>
<organism evidence="3 4">
    <name type="scientific">Streptomyces coeruleorubidus</name>
    <dbReference type="NCBI Taxonomy" id="116188"/>
    <lineage>
        <taxon>Bacteria</taxon>
        <taxon>Bacillati</taxon>
        <taxon>Actinomycetota</taxon>
        <taxon>Actinomycetes</taxon>
        <taxon>Kitasatosporales</taxon>
        <taxon>Streptomycetaceae</taxon>
        <taxon>Streptomyces</taxon>
    </lineage>
</organism>